<evidence type="ECO:0000256" key="1">
    <source>
        <dbReference type="SAM" id="Phobius"/>
    </source>
</evidence>
<keyword evidence="3" id="KW-1185">Reference proteome</keyword>
<proteinExistence type="predicted"/>
<feature type="transmembrane region" description="Helical" evidence="1">
    <location>
        <begin position="66"/>
        <end position="87"/>
    </location>
</feature>
<dbReference type="EMBL" id="WBSO01000008">
    <property type="protein sequence ID" value="KAB8297511.1"/>
    <property type="molecule type" value="Genomic_DNA"/>
</dbReference>
<accession>A0A6A2V8L7</accession>
<feature type="transmembrane region" description="Helical" evidence="1">
    <location>
        <begin position="364"/>
        <end position="381"/>
    </location>
</feature>
<sequence length="394" mass="44493">MKFEYIYVATWWAMIILYSLHWSELNQPLSFGLLLFFLTSGVVALVSGILKKPAQFVGLEISHKSIITTLVICVGFAASFVAAGGLPMTMQYSGYDTDLGFGQQETLGIPMVTPLVIGFAIFYSGYLAYLILSRSSHDRLWKQLIIEYSVIILMFILNGSRGYITFSMLIFIFLYIYKNMSTISQLKAKLIPIALLSIALIVFLISVLGNIRSNCAWNDYSYIETIGVYTSLPSYVPKWVMWTYTYTTSSLSNLNYNILMGNSGSDIIALFELMLPESISKHMTHALSVNQPIYNVEYLNASTGFVQFYNAFGFAGIYIAFFVQFAIYKLTRYILNRLGVLQSLGEVFLCFLTLVNIFYSSLSTVAVCYIPIFIIVLAIYLRHEISVSDTFLIH</sequence>
<keyword evidence="1" id="KW-0472">Membrane</keyword>
<reference evidence="2 3" key="1">
    <citation type="submission" date="2019-09" db="EMBL/GenBank/DDBJ databases">
        <title>Characterization of the phylogenetic diversity of two novel species belonging to the genus Bifidobacterium: Bifidobacterium cebidarum sp. nov. and Bifidobacterium leontopitheci sp. nov.</title>
        <authorList>
            <person name="Lugli G.A."/>
            <person name="Duranti S."/>
            <person name="Milani C."/>
            <person name="Turroni F."/>
            <person name="Ventura M."/>
        </authorList>
    </citation>
    <scope>NUCLEOTIDE SEQUENCE [LARGE SCALE GENOMIC DNA]</scope>
    <source>
        <strain evidence="2 3">DSM 100238</strain>
    </source>
</reference>
<protein>
    <recommendedName>
        <fullName evidence="4">Oligosaccharide repeat unit polymerase</fullName>
    </recommendedName>
</protein>
<comment type="caution">
    <text evidence="2">The sequence shown here is derived from an EMBL/GenBank/DDBJ whole genome shotgun (WGS) entry which is preliminary data.</text>
</comment>
<organism evidence="2 3">
    <name type="scientific">Bifidobacterium apri</name>
    <dbReference type="NCBI Taxonomy" id="1769423"/>
    <lineage>
        <taxon>Bacteria</taxon>
        <taxon>Bacillati</taxon>
        <taxon>Actinomycetota</taxon>
        <taxon>Actinomycetes</taxon>
        <taxon>Bifidobacteriales</taxon>
        <taxon>Bifidobacteriaceae</taxon>
        <taxon>Bifidobacterium</taxon>
    </lineage>
</organism>
<feature type="transmembrane region" description="Helical" evidence="1">
    <location>
        <begin position="190"/>
        <end position="211"/>
    </location>
</feature>
<feature type="transmembrane region" description="Helical" evidence="1">
    <location>
        <begin position="5"/>
        <end position="23"/>
    </location>
</feature>
<dbReference type="OrthoDB" id="6870757at2"/>
<evidence type="ECO:0000313" key="3">
    <source>
        <dbReference type="Proteomes" id="UP000440041"/>
    </source>
</evidence>
<evidence type="ECO:0000313" key="2">
    <source>
        <dbReference type="EMBL" id="KAB8297511.1"/>
    </source>
</evidence>
<keyword evidence="1" id="KW-1133">Transmembrane helix</keyword>
<feature type="transmembrane region" description="Helical" evidence="1">
    <location>
        <begin position="29"/>
        <end position="50"/>
    </location>
</feature>
<dbReference type="AlphaFoldDB" id="A0A6A2V8L7"/>
<dbReference type="RefSeq" id="WP_152355809.1">
    <property type="nucleotide sequence ID" value="NZ_JBHLXF010000026.1"/>
</dbReference>
<feature type="transmembrane region" description="Helical" evidence="1">
    <location>
        <begin position="340"/>
        <end position="358"/>
    </location>
</feature>
<feature type="transmembrane region" description="Helical" evidence="1">
    <location>
        <begin position="163"/>
        <end position="178"/>
    </location>
</feature>
<keyword evidence="1" id="KW-0812">Transmembrane</keyword>
<dbReference type="Proteomes" id="UP000440041">
    <property type="component" value="Unassembled WGS sequence"/>
</dbReference>
<feature type="transmembrane region" description="Helical" evidence="1">
    <location>
        <begin position="308"/>
        <end position="328"/>
    </location>
</feature>
<evidence type="ECO:0008006" key="4">
    <source>
        <dbReference type="Google" id="ProtNLM"/>
    </source>
</evidence>
<gene>
    <name evidence="2" type="ORF">DSM100238_1227</name>
</gene>
<feature type="transmembrane region" description="Helical" evidence="1">
    <location>
        <begin position="107"/>
        <end position="128"/>
    </location>
</feature>
<name>A0A6A2V8L7_9BIFI</name>